<proteinExistence type="predicted"/>
<evidence type="ECO:0000256" key="2">
    <source>
        <dbReference type="SAM" id="Phobius"/>
    </source>
</evidence>
<reference evidence="3 4" key="1">
    <citation type="submission" date="2023-10" db="EMBL/GenBank/DDBJ databases">
        <title>The genome sequence of Streptomyces sp. HUAS YS2.</title>
        <authorList>
            <person name="Mo P."/>
        </authorList>
    </citation>
    <scope>NUCLEOTIDE SEQUENCE [LARGE SCALE GENOMIC DNA]</scope>
    <source>
        <strain evidence="3 4">HUAS YS2</strain>
    </source>
</reference>
<feature type="region of interest" description="Disordered" evidence="1">
    <location>
        <begin position="386"/>
        <end position="408"/>
    </location>
</feature>
<feature type="transmembrane region" description="Helical" evidence="2">
    <location>
        <begin position="23"/>
        <end position="43"/>
    </location>
</feature>
<dbReference type="RefSeq" id="WP_318110002.1">
    <property type="nucleotide sequence ID" value="NZ_CP137573.1"/>
</dbReference>
<evidence type="ECO:0000256" key="1">
    <source>
        <dbReference type="SAM" id="MobiDB-lite"/>
    </source>
</evidence>
<evidence type="ECO:0000313" key="3">
    <source>
        <dbReference type="EMBL" id="WOX26767.1"/>
    </source>
</evidence>
<sequence>MPGTAEAPGPDDAPEGARRRSRLVVASVAVAALLIGGGGAYWASTASDGGRGTDDRAAAADAAGTPPPLVLDGQGDGGPGIAPGEPDPSGAVYKAEGPLPKGPAKAAVHRAQGKVTAAEVTRLAETLGISGTPRLSGTQWRIAPEKDAGGARLDVAVEAPGTWSFTVVPGAEQGDTCSKGPDCPAPGGKLPGGTPVDEAAAKAAAAPVLKALGQADADVDARQVMGATRVVNADPKIGGLPTYGWSTGLQVGPDGELTGGSGRLKEPVKTATYPVIGAEKALERLNEAARGTGPVDIGGCATDPAASKDGARPAPESGKHQAPCQVAYDRVAPQELTVRGAVFGLAAQFAGGREALVPSWLFEVAPTGAKAAAVHTVVQTAVAPEFLSPKPSPTPTPVPIPSDDAAPPRQLQSYTVDGTGRKLSATFWGGVCSDYGITAAESADRVTVTITETPRQPDRACIMMAVEVTKSVTLKAPLGDRQVVDSASGGVVPRQGPK</sequence>
<feature type="region of interest" description="Disordered" evidence="1">
    <location>
        <begin position="296"/>
        <end position="321"/>
    </location>
</feature>
<evidence type="ECO:0000313" key="4">
    <source>
        <dbReference type="Proteomes" id="UP001301731"/>
    </source>
</evidence>
<dbReference type="EMBL" id="CP137573">
    <property type="protein sequence ID" value="WOX26767.1"/>
    <property type="molecule type" value="Genomic_DNA"/>
</dbReference>
<accession>A0ABZ0M4Q7</accession>
<keyword evidence="2" id="KW-0812">Transmembrane</keyword>
<dbReference type="Proteomes" id="UP001301731">
    <property type="component" value="Chromosome"/>
</dbReference>
<feature type="region of interest" description="Disordered" evidence="1">
    <location>
        <begin position="47"/>
        <end position="104"/>
    </location>
</feature>
<keyword evidence="2" id="KW-0472">Membrane</keyword>
<organism evidence="3 4">
    <name type="scientific">Streptomyces solicathayae</name>
    <dbReference type="NCBI Taxonomy" id="3081768"/>
    <lineage>
        <taxon>Bacteria</taxon>
        <taxon>Bacillati</taxon>
        <taxon>Actinomycetota</taxon>
        <taxon>Actinomycetes</taxon>
        <taxon>Kitasatosporales</taxon>
        <taxon>Streptomycetaceae</taxon>
        <taxon>Streptomyces</taxon>
    </lineage>
</organism>
<feature type="region of interest" description="Disordered" evidence="1">
    <location>
        <begin position="1"/>
        <end position="20"/>
    </location>
</feature>
<gene>
    <name evidence="3" type="ORF">R2D22_26895</name>
</gene>
<feature type="compositionally biased region" description="Pro residues" evidence="1">
    <location>
        <begin position="390"/>
        <end position="400"/>
    </location>
</feature>
<keyword evidence="2" id="KW-1133">Transmembrane helix</keyword>
<evidence type="ECO:0008006" key="5">
    <source>
        <dbReference type="Google" id="ProtNLM"/>
    </source>
</evidence>
<protein>
    <recommendedName>
        <fullName evidence="5">Large membrane protein</fullName>
    </recommendedName>
</protein>
<keyword evidence="4" id="KW-1185">Reference proteome</keyword>
<name>A0ABZ0M4Q7_9ACTN</name>